<dbReference type="AlphaFoldDB" id="A0A1W2AVP9"/>
<evidence type="ECO:0000313" key="3">
    <source>
        <dbReference type="EMBL" id="SMC64562.1"/>
    </source>
</evidence>
<keyword evidence="1" id="KW-0175">Coiled coil</keyword>
<dbReference type="EMBL" id="FWXY01000006">
    <property type="protein sequence ID" value="SMC64562.1"/>
    <property type="molecule type" value="Genomic_DNA"/>
</dbReference>
<dbReference type="RefSeq" id="WP_212637849.1">
    <property type="nucleotide sequence ID" value="NZ_FWXY01000006.1"/>
</dbReference>
<feature type="region of interest" description="Disordered" evidence="2">
    <location>
        <begin position="49"/>
        <end position="79"/>
    </location>
</feature>
<sequence length="94" mass="10538">MAVKIPKIDEIPIEEQSPLVLTLLESLNALAEENKALRDEIAILKGEKAKPKIKPSSLEGRRKTKPDSSKNAQVQPNALKPKLLRYIKPSRFLL</sequence>
<protein>
    <recommendedName>
        <fullName evidence="5">Transposase</fullName>
    </recommendedName>
</protein>
<dbReference type="STRING" id="1121400.SAMN02746065_10695"/>
<feature type="coiled-coil region" evidence="1">
    <location>
        <begin position="20"/>
        <end position="47"/>
    </location>
</feature>
<keyword evidence="4" id="KW-1185">Reference proteome</keyword>
<evidence type="ECO:0000313" key="4">
    <source>
        <dbReference type="Proteomes" id="UP000192418"/>
    </source>
</evidence>
<name>A0A1W2AVP9_9BACT</name>
<proteinExistence type="predicted"/>
<accession>A0A1W2AVP9</accession>
<organism evidence="3 4">
    <name type="scientific">Desulfocicer vacuolatum DSM 3385</name>
    <dbReference type="NCBI Taxonomy" id="1121400"/>
    <lineage>
        <taxon>Bacteria</taxon>
        <taxon>Pseudomonadati</taxon>
        <taxon>Thermodesulfobacteriota</taxon>
        <taxon>Desulfobacteria</taxon>
        <taxon>Desulfobacterales</taxon>
        <taxon>Desulfobacteraceae</taxon>
        <taxon>Desulfocicer</taxon>
    </lineage>
</organism>
<reference evidence="3 4" key="1">
    <citation type="submission" date="2017-04" db="EMBL/GenBank/DDBJ databases">
        <authorList>
            <person name="Afonso C.L."/>
            <person name="Miller P.J."/>
            <person name="Scott M.A."/>
            <person name="Spackman E."/>
            <person name="Goraichik I."/>
            <person name="Dimitrov K.M."/>
            <person name="Suarez D.L."/>
            <person name="Swayne D.E."/>
        </authorList>
    </citation>
    <scope>NUCLEOTIDE SEQUENCE [LARGE SCALE GENOMIC DNA]</scope>
    <source>
        <strain evidence="3 4">DSM 3385</strain>
    </source>
</reference>
<evidence type="ECO:0000256" key="2">
    <source>
        <dbReference type="SAM" id="MobiDB-lite"/>
    </source>
</evidence>
<evidence type="ECO:0008006" key="5">
    <source>
        <dbReference type="Google" id="ProtNLM"/>
    </source>
</evidence>
<dbReference type="Proteomes" id="UP000192418">
    <property type="component" value="Unassembled WGS sequence"/>
</dbReference>
<evidence type="ECO:0000256" key="1">
    <source>
        <dbReference type="SAM" id="Coils"/>
    </source>
</evidence>
<feature type="compositionally biased region" description="Basic and acidic residues" evidence="2">
    <location>
        <begin position="59"/>
        <end position="68"/>
    </location>
</feature>
<gene>
    <name evidence="3" type="ORF">SAMN02746065_10695</name>
</gene>